<dbReference type="Gene3D" id="1.10.287.110">
    <property type="entry name" value="DnaJ domain"/>
    <property type="match status" value="1"/>
</dbReference>
<dbReference type="AlphaFoldDB" id="A0A7R8WFJ9"/>
<proteinExistence type="predicted"/>
<dbReference type="OrthoDB" id="66964at2759"/>
<protein>
    <submittedName>
        <fullName evidence="1">Uncharacterized protein</fullName>
    </submittedName>
</protein>
<accession>A0A7R8WFJ9</accession>
<evidence type="ECO:0000313" key="1">
    <source>
        <dbReference type="EMBL" id="CAD7230045.1"/>
    </source>
</evidence>
<reference evidence="1" key="1">
    <citation type="submission" date="2020-11" db="EMBL/GenBank/DDBJ databases">
        <authorList>
            <person name="Tran Van P."/>
        </authorList>
    </citation>
    <scope>NUCLEOTIDE SEQUENCE</scope>
</reference>
<sequence>MFTNPLESNEPGQQSFVGIFNTLLLAGFAKLIGVSLLPLSLHSVNSRQKKQDMCKKDSLSEPMATPIPRRVIDYISKYAEEKNNSEILPIILLFLSKEHENPRYIQTLETCLDLLPNREPFDKVVECLLSDITKANQDEDYRKVMGLIWSTYILPHEEAENGLDFELILRNEGLILETTTVNFITTVSKLPPEQQRKIIGVICTAGQCLSNASGGVVALRDFGSKALSVIERGANKVVGIGLAAVYLTWEALKSIYHWCTGEISGKRCVKNILDSVSSVSAGVGGGLGGAALAGFVVPNILLPGWGSAIAIGASSIIGGVLCAKAVELFSDWALRQLFSLPKHVAVENAYRWMELSCDSSNPQINTRFRELCLRHHPDKGGSYENWHKLQVSMGLIKISKGEIAG</sequence>
<dbReference type="InterPro" id="IPR036869">
    <property type="entry name" value="J_dom_sf"/>
</dbReference>
<organism evidence="1">
    <name type="scientific">Cyprideis torosa</name>
    <dbReference type="NCBI Taxonomy" id="163714"/>
    <lineage>
        <taxon>Eukaryota</taxon>
        <taxon>Metazoa</taxon>
        <taxon>Ecdysozoa</taxon>
        <taxon>Arthropoda</taxon>
        <taxon>Crustacea</taxon>
        <taxon>Oligostraca</taxon>
        <taxon>Ostracoda</taxon>
        <taxon>Podocopa</taxon>
        <taxon>Podocopida</taxon>
        <taxon>Cytherocopina</taxon>
        <taxon>Cytheroidea</taxon>
        <taxon>Cytherideidae</taxon>
        <taxon>Cyprideis</taxon>
    </lineage>
</organism>
<dbReference type="EMBL" id="OB662428">
    <property type="protein sequence ID" value="CAD7230045.1"/>
    <property type="molecule type" value="Genomic_DNA"/>
</dbReference>
<dbReference type="SUPFAM" id="SSF46565">
    <property type="entry name" value="Chaperone J-domain"/>
    <property type="match status" value="1"/>
</dbReference>
<name>A0A7R8WFJ9_9CRUS</name>
<gene>
    <name evidence="1" type="ORF">CTOB1V02_LOCUS7909</name>
</gene>